<comment type="caution">
    <text evidence="1">The sequence shown here is derived from an EMBL/GenBank/DDBJ whole genome shotgun (WGS) entry which is preliminary data.</text>
</comment>
<evidence type="ECO:0000313" key="1">
    <source>
        <dbReference type="EMBL" id="KAK8853592.1"/>
    </source>
</evidence>
<accession>A0ABR2HVL4</accession>
<sequence>MVDVFIVNLDNNERIKTQIPYPEDVTFLLDSDGDEYIPADGIPVTEIYTFLVKLFNVDTENNDIKTIWTQRYYFNHPNYLLYSFTKSNNDDFLFQNVNYYRGSRYHPTSMNWNRPIELAWNVYAETKTGKNDIWFDDISNKTLFTSFRFPNKFFDIPLSNDYRLRWDTFGNLRYVDLSNVDLSQMTSFDKLFALCSNLQKIDFIQKKVNTVCKKFMAMFSGCYNLTEIDLSWIQIPDDADLTSFEMKSMFFNCDSLSVLKIPYIKIPPKSGSNSIGIDTSEYIQTIYVKDEESANNIKNYFDNSYI</sequence>
<dbReference type="InterPro" id="IPR032675">
    <property type="entry name" value="LRR_dom_sf"/>
</dbReference>
<dbReference type="Proteomes" id="UP001470230">
    <property type="component" value="Unassembled WGS sequence"/>
</dbReference>
<evidence type="ECO:0008006" key="3">
    <source>
        <dbReference type="Google" id="ProtNLM"/>
    </source>
</evidence>
<gene>
    <name evidence="1" type="ORF">M9Y10_017153</name>
</gene>
<dbReference type="EMBL" id="JAPFFF010000022">
    <property type="protein sequence ID" value="KAK8853592.1"/>
    <property type="molecule type" value="Genomic_DNA"/>
</dbReference>
<reference evidence="1 2" key="1">
    <citation type="submission" date="2024-04" db="EMBL/GenBank/DDBJ databases">
        <title>Tritrichomonas musculus Genome.</title>
        <authorList>
            <person name="Alves-Ferreira E."/>
            <person name="Grigg M."/>
            <person name="Lorenzi H."/>
            <person name="Galac M."/>
        </authorList>
    </citation>
    <scope>NUCLEOTIDE SEQUENCE [LARGE SCALE GENOMIC DNA]</scope>
    <source>
        <strain evidence="1 2">EAF2021</strain>
    </source>
</reference>
<keyword evidence="2" id="KW-1185">Reference proteome</keyword>
<organism evidence="1 2">
    <name type="scientific">Tritrichomonas musculus</name>
    <dbReference type="NCBI Taxonomy" id="1915356"/>
    <lineage>
        <taxon>Eukaryota</taxon>
        <taxon>Metamonada</taxon>
        <taxon>Parabasalia</taxon>
        <taxon>Tritrichomonadida</taxon>
        <taxon>Tritrichomonadidae</taxon>
        <taxon>Tritrichomonas</taxon>
    </lineage>
</organism>
<proteinExistence type="predicted"/>
<name>A0ABR2HVL4_9EUKA</name>
<protein>
    <recommendedName>
        <fullName evidence="3">BspA family leucine-rich repeat surface protein</fullName>
    </recommendedName>
</protein>
<dbReference type="Gene3D" id="3.80.10.10">
    <property type="entry name" value="Ribonuclease Inhibitor"/>
    <property type="match status" value="1"/>
</dbReference>
<dbReference type="SUPFAM" id="SSF52047">
    <property type="entry name" value="RNI-like"/>
    <property type="match status" value="1"/>
</dbReference>
<evidence type="ECO:0000313" key="2">
    <source>
        <dbReference type="Proteomes" id="UP001470230"/>
    </source>
</evidence>